<organism evidence="4 5">
    <name type="scientific">Psychroflexus salis</name>
    <dbReference type="NCBI Taxonomy" id="1526574"/>
    <lineage>
        <taxon>Bacteria</taxon>
        <taxon>Pseudomonadati</taxon>
        <taxon>Bacteroidota</taxon>
        <taxon>Flavobacteriia</taxon>
        <taxon>Flavobacteriales</taxon>
        <taxon>Flavobacteriaceae</taxon>
        <taxon>Psychroflexus</taxon>
    </lineage>
</organism>
<evidence type="ECO:0000256" key="1">
    <source>
        <dbReference type="ARBA" id="ARBA00022729"/>
    </source>
</evidence>
<evidence type="ECO:0000313" key="5">
    <source>
        <dbReference type="Proteomes" id="UP000599688"/>
    </source>
</evidence>
<name>A0A916ZP66_9FLAO</name>
<feature type="signal peptide" evidence="2">
    <location>
        <begin position="1"/>
        <end position="20"/>
    </location>
</feature>
<feature type="domain" description="Secretion system C-terminal sorting" evidence="3">
    <location>
        <begin position="173"/>
        <end position="241"/>
    </location>
</feature>
<proteinExistence type="predicted"/>
<sequence length="243" mass="28111">MKTIIKTILLFFFINTTAQVAPILDHTWTIEKNVTQDETIMADLNAFGEYDQFNLLEFTVGENPSYYDFWFASCINYTFFEENDQSFYNHLGCTLSSDSSNIAEYYNYVFIQSSEEVTLDNEFVPDAYGPFNYEFRYESDFIYLDITNTEGSVATFWASTLSNNDIDKTKFSIYPNPVVNELRIVSDLAKIEQIIIYNLNGKQILKVDFQENQPIDVSSLAKGMYLVKLQTENGSLTKKMIKE</sequence>
<evidence type="ECO:0000259" key="3">
    <source>
        <dbReference type="Pfam" id="PF18962"/>
    </source>
</evidence>
<gene>
    <name evidence="4" type="ORF">GCM10010831_04750</name>
</gene>
<reference evidence="4 5" key="1">
    <citation type="journal article" date="2014" name="Int. J. Syst. Evol. Microbiol.">
        <title>Complete genome sequence of Corynebacterium casei LMG S-19264T (=DSM 44701T), isolated from a smear-ripened cheese.</title>
        <authorList>
            <consortium name="US DOE Joint Genome Institute (JGI-PGF)"/>
            <person name="Walter F."/>
            <person name="Albersmeier A."/>
            <person name="Kalinowski J."/>
            <person name="Ruckert C."/>
        </authorList>
    </citation>
    <scope>NUCLEOTIDE SEQUENCE [LARGE SCALE GENOMIC DNA]</scope>
    <source>
        <strain evidence="4 5">CGMCC 1.12925</strain>
    </source>
</reference>
<dbReference type="Pfam" id="PF18962">
    <property type="entry name" value="Por_Secre_tail"/>
    <property type="match status" value="1"/>
</dbReference>
<dbReference type="InterPro" id="IPR026444">
    <property type="entry name" value="Secre_tail"/>
</dbReference>
<dbReference type="EMBL" id="BMGL01000002">
    <property type="protein sequence ID" value="GGE06217.1"/>
    <property type="molecule type" value="Genomic_DNA"/>
</dbReference>
<keyword evidence="1 2" id="KW-0732">Signal</keyword>
<dbReference type="NCBIfam" id="TIGR04183">
    <property type="entry name" value="Por_Secre_tail"/>
    <property type="match status" value="1"/>
</dbReference>
<keyword evidence="5" id="KW-1185">Reference proteome</keyword>
<accession>A0A916ZP66</accession>
<feature type="chain" id="PRO_5036953956" description="Secretion system C-terminal sorting domain-containing protein" evidence="2">
    <location>
        <begin position="21"/>
        <end position="243"/>
    </location>
</feature>
<comment type="caution">
    <text evidence="4">The sequence shown here is derived from an EMBL/GenBank/DDBJ whole genome shotgun (WGS) entry which is preliminary data.</text>
</comment>
<dbReference type="Proteomes" id="UP000599688">
    <property type="component" value="Unassembled WGS sequence"/>
</dbReference>
<dbReference type="RefSeq" id="WP_188405158.1">
    <property type="nucleotide sequence ID" value="NZ_BMGL01000002.1"/>
</dbReference>
<evidence type="ECO:0000313" key="4">
    <source>
        <dbReference type="EMBL" id="GGE06217.1"/>
    </source>
</evidence>
<evidence type="ECO:0000256" key="2">
    <source>
        <dbReference type="SAM" id="SignalP"/>
    </source>
</evidence>
<protein>
    <recommendedName>
        <fullName evidence="3">Secretion system C-terminal sorting domain-containing protein</fullName>
    </recommendedName>
</protein>
<dbReference type="AlphaFoldDB" id="A0A916ZP66"/>